<reference evidence="3 4" key="1">
    <citation type="submission" date="2019-07" db="EMBL/GenBank/DDBJ databases">
        <authorList>
            <person name="Huq M.A."/>
        </authorList>
    </citation>
    <scope>NUCLEOTIDE SEQUENCE [LARGE SCALE GENOMIC DNA]</scope>
    <source>
        <strain evidence="3 4">MAH-19</strain>
    </source>
</reference>
<feature type="coiled-coil region" evidence="1">
    <location>
        <begin position="2"/>
        <end position="36"/>
    </location>
</feature>
<sequence length="97" mass="11095">MSAGYQKEIDNLKEQVKNLEELKKQSAADMQKVYEEKISGPNQLQLEKQALYEQRIAELNKKSNVNWIAVIIAVVLGLLIGYLLHLVSSFEYMKISP</sequence>
<dbReference type="OrthoDB" id="785071at2"/>
<accession>A0A556M9C6</accession>
<organism evidence="3 4">
    <name type="scientific">Mucilaginibacter corticis</name>
    <dbReference type="NCBI Taxonomy" id="2597670"/>
    <lineage>
        <taxon>Bacteria</taxon>
        <taxon>Pseudomonadati</taxon>
        <taxon>Bacteroidota</taxon>
        <taxon>Sphingobacteriia</taxon>
        <taxon>Sphingobacteriales</taxon>
        <taxon>Sphingobacteriaceae</taxon>
        <taxon>Mucilaginibacter</taxon>
    </lineage>
</organism>
<feature type="transmembrane region" description="Helical" evidence="2">
    <location>
        <begin position="65"/>
        <end position="87"/>
    </location>
</feature>
<keyword evidence="1" id="KW-0175">Coiled coil</keyword>
<dbReference type="AlphaFoldDB" id="A0A556M9C6"/>
<evidence type="ECO:0000313" key="4">
    <source>
        <dbReference type="Proteomes" id="UP000318733"/>
    </source>
</evidence>
<dbReference type="EMBL" id="VLPK01000006">
    <property type="protein sequence ID" value="TSJ36500.1"/>
    <property type="molecule type" value="Genomic_DNA"/>
</dbReference>
<dbReference type="Proteomes" id="UP000318733">
    <property type="component" value="Unassembled WGS sequence"/>
</dbReference>
<keyword evidence="2" id="KW-0472">Membrane</keyword>
<evidence type="ECO:0000313" key="3">
    <source>
        <dbReference type="EMBL" id="TSJ36500.1"/>
    </source>
</evidence>
<comment type="caution">
    <text evidence="3">The sequence shown here is derived from an EMBL/GenBank/DDBJ whole genome shotgun (WGS) entry which is preliminary data.</text>
</comment>
<evidence type="ECO:0000256" key="2">
    <source>
        <dbReference type="SAM" id="Phobius"/>
    </source>
</evidence>
<gene>
    <name evidence="3" type="ORF">FO440_21960</name>
</gene>
<keyword evidence="2" id="KW-0812">Transmembrane</keyword>
<dbReference type="RefSeq" id="WP_144250467.1">
    <property type="nucleotide sequence ID" value="NZ_VLPK01000006.1"/>
</dbReference>
<keyword evidence="4" id="KW-1185">Reference proteome</keyword>
<keyword evidence="2" id="KW-1133">Transmembrane helix</keyword>
<proteinExistence type="predicted"/>
<protein>
    <submittedName>
        <fullName evidence="3">Uncharacterized protein</fullName>
    </submittedName>
</protein>
<evidence type="ECO:0000256" key="1">
    <source>
        <dbReference type="SAM" id="Coils"/>
    </source>
</evidence>
<name>A0A556M9C6_9SPHI</name>